<dbReference type="PANTHER" id="PTHR16112:SF16">
    <property type="entry name" value="SIX-BANDED, ISOFORM H"/>
    <property type="match status" value="1"/>
</dbReference>
<protein>
    <submittedName>
        <fullName evidence="4">Uncharacterized protein</fullName>
    </submittedName>
</protein>
<feature type="compositionally biased region" description="Basic and acidic residues" evidence="1">
    <location>
        <begin position="1002"/>
        <end position="1027"/>
    </location>
</feature>
<dbReference type="GO" id="GO:0010369">
    <property type="term" value="C:chromocenter"/>
    <property type="evidence" value="ECO:0007669"/>
    <property type="project" value="TreeGrafter"/>
</dbReference>
<dbReference type="AlphaFoldDB" id="A0A9Q0MG24"/>
<dbReference type="InterPro" id="IPR000313">
    <property type="entry name" value="PWWP_dom"/>
</dbReference>
<dbReference type="SUPFAM" id="SSF63748">
    <property type="entry name" value="Tudor/PWWP/MBT"/>
    <property type="match status" value="1"/>
</dbReference>
<dbReference type="InterPro" id="IPR001739">
    <property type="entry name" value="Methyl_CpG_DNA-bd"/>
</dbReference>
<dbReference type="PANTHER" id="PTHR16112">
    <property type="entry name" value="METHYL-CPG BINDING PROTEIN, DROSOPHILA"/>
    <property type="match status" value="1"/>
</dbReference>
<reference evidence="4" key="1">
    <citation type="submission" date="2022-12" db="EMBL/GenBank/DDBJ databases">
        <title>Genome assemblies of Blomia tropicalis.</title>
        <authorList>
            <person name="Cui Y."/>
        </authorList>
    </citation>
    <scope>NUCLEOTIDE SEQUENCE</scope>
    <source>
        <tissue evidence="4">Adult mites</tissue>
    </source>
</reference>
<name>A0A9Q0MG24_BLOTA</name>
<evidence type="ECO:0000313" key="5">
    <source>
        <dbReference type="Proteomes" id="UP001142055"/>
    </source>
</evidence>
<dbReference type="InterPro" id="IPR016177">
    <property type="entry name" value="DNA-bd_dom_sf"/>
</dbReference>
<feature type="compositionally biased region" description="Basic and acidic residues" evidence="1">
    <location>
        <begin position="1101"/>
        <end position="1121"/>
    </location>
</feature>
<accession>A0A9Q0MG24</accession>
<dbReference type="Gene3D" id="3.30.890.10">
    <property type="entry name" value="Methyl-cpg-binding Protein 2, Chain A"/>
    <property type="match status" value="1"/>
</dbReference>
<comment type="caution">
    <text evidence="4">The sequence shown here is derived from an EMBL/GenBank/DDBJ whole genome shotgun (WGS) entry which is preliminary data.</text>
</comment>
<dbReference type="PROSITE" id="PS50982">
    <property type="entry name" value="MBD"/>
    <property type="match status" value="1"/>
</dbReference>
<dbReference type="Pfam" id="PF01429">
    <property type="entry name" value="MBD"/>
    <property type="match status" value="1"/>
</dbReference>
<organism evidence="4 5">
    <name type="scientific">Blomia tropicalis</name>
    <name type="common">Mite</name>
    <dbReference type="NCBI Taxonomy" id="40697"/>
    <lineage>
        <taxon>Eukaryota</taxon>
        <taxon>Metazoa</taxon>
        <taxon>Ecdysozoa</taxon>
        <taxon>Arthropoda</taxon>
        <taxon>Chelicerata</taxon>
        <taxon>Arachnida</taxon>
        <taxon>Acari</taxon>
        <taxon>Acariformes</taxon>
        <taxon>Sarcoptiformes</taxon>
        <taxon>Astigmata</taxon>
        <taxon>Glycyphagoidea</taxon>
        <taxon>Echimyopodidae</taxon>
        <taxon>Blomia</taxon>
    </lineage>
</organism>
<gene>
    <name evidence="4" type="ORF">RDWZM_003694</name>
</gene>
<evidence type="ECO:0000259" key="3">
    <source>
        <dbReference type="PROSITE" id="PS50982"/>
    </source>
</evidence>
<evidence type="ECO:0000259" key="2">
    <source>
        <dbReference type="PROSITE" id="PS50812"/>
    </source>
</evidence>
<feature type="region of interest" description="Disordered" evidence="1">
    <location>
        <begin position="1101"/>
        <end position="1128"/>
    </location>
</feature>
<dbReference type="GO" id="GO:0005634">
    <property type="term" value="C:nucleus"/>
    <property type="evidence" value="ECO:0007669"/>
    <property type="project" value="TreeGrafter"/>
</dbReference>
<feature type="region of interest" description="Disordered" evidence="1">
    <location>
        <begin position="1202"/>
        <end position="1230"/>
    </location>
</feature>
<dbReference type="Pfam" id="PF00855">
    <property type="entry name" value="PWWP"/>
    <property type="match status" value="1"/>
</dbReference>
<dbReference type="SUPFAM" id="SSF54171">
    <property type="entry name" value="DNA-binding domain"/>
    <property type="match status" value="1"/>
</dbReference>
<feature type="compositionally biased region" description="Polar residues" evidence="1">
    <location>
        <begin position="1074"/>
        <end position="1085"/>
    </location>
</feature>
<feature type="region of interest" description="Disordered" evidence="1">
    <location>
        <begin position="1"/>
        <end position="20"/>
    </location>
</feature>
<feature type="compositionally biased region" description="Basic residues" evidence="1">
    <location>
        <begin position="1203"/>
        <end position="1213"/>
    </location>
</feature>
<dbReference type="GO" id="GO:0003677">
    <property type="term" value="F:DNA binding"/>
    <property type="evidence" value="ECO:0007669"/>
    <property type="project" value="InterPro"/>
</dbReference>
<evidence type="ECO:0000256" key="1">
    <source>
        <dbReference type="SAM" id="MobiDB-lite"/>
    </source>
</evidence>
<dbReference type="EMBL" id="JAPWDV010000001">
    <property type="protein sequence ID" value="KAJ6225149.1"/>
    <property type="molecule type" value="Genomic_DNA"/>
</dbReference>
<dbReference type="PROSITE" id="PS50812">
    <property type="entry name" value="PWWP"/>
    <property type="match status" value="1"/>
</dbReference>
<dbReference type="Proteomes" id="UP001142055">
    <property type="component" value="Chromosome 1"/>
</dbReference>
<dbReference type="GO" id="GO:0003682">
    <property type="term" value="F:chromatin binding"/>
    <property type="evidence" value="ECO:0007669"/>
    <property type="project" value="TreeGrafter"/>
</dbReference>
<evidence type="ECO:0000313" key="4">
    <source>
        <dbReference type="EMBL" id="KAJ6225149.1"/>
    </source>
</evidence>
<feature type="compositionally biased region" description="Basic and acidic residues" evidence="1">
    <location>
        <begin position="1062"/>
        <end position="1073"/>
    </location>
</feature>
<feature type="compositionally biased region" description="Low complexity" evidence="1">
    <location>
        <begin position="1028"/>
        <end position="1043"/>
    </location>
</feature>
<feature type="domain" description="PWWP" evidence="2">
    <location>
        <begin position="1135"/>
        <end position="1197"/>
    </location>
</feature>
<keyword evidence="5" id="KW-1185">Reference proteome</keyword>
<sequence>MSRSNEINVSHYHAPSSTDGPLTMKPALQLPYGWKRKIKFINSKEGKVFYVTPSGHVLCNKEEIVRYLETKNSCKCYLNLTLKFEEVFDFELDTKVQQATSKSCPSRCDDWAQSISNMMLRSQIILTLSYLASNEVKTLAKSYEVLHGEPPKDQSAYRKWSIELDWMDYRVLNDGRIIEIDTSIEQLRHLALAEEAKRKRSNKNYDATVINNTPIKLLIPTTIEQPSFEHLPQQSNSNNGSALQSSTSVGQMKPAITIPGMPSLVPTSISPMVSSVPISMTKTQPQMSIAVTGFTQPSTSSTNSMKFIMINNNQLNRPSLSLNSVLASSNSTFCNFNSQNIHQVQFLNSGKITAEHDSRQLISKQNTSSLIQASNVQQQNIDLPETIIIRNTKEVTVKNSIRGRNKKPYANVDQKTKFVPHPKFVVDVLEKPCLNKQEDSGLKNKSIKDMEADCKKNVCSDSSKLKIENKNQDCFQLPEINYKSPQHVQCAPFIDNETFTTMDIEKISDQTTSTNQIEEKPKKIEIKQEPDLQVDNTNTLKPEVKLSEPELKVDNVNTLKENLDQNDHMPKSNVLDKTVDSTMSSVQLEADKQQSSVYAKPDNTSLLINDEKAKVESSINYNENISQDVHLIKVDEAHIVELSQPLDEGNLGAIEQIDIAETNIDEEMVIDQMPNYSTELYLYNNDTMQPSSIEFTGEPLEVQDIATNFHEIKIDSNLDDSIFMSHSEYNDLEDEEYDEEEPKDLNDKPDLTAEQLFRKITEFDNRKNVHRNFGKVKKKKCLTIRRSPRSKSNADLIDPISHLKIVSDNSKQPLSEQNGSPTFNYFGWTDPNKEINVVSKNVDEKPNVSSGTENGSIDISQSMFDSSSNESINNELMWEKVITHNDVKQEIIENFQDNEPLKENCNSDDDNQSISVNTEICAETNESEDDKSETNSEQANIIEMVYFDETTTESEQGLNSNVKEANDSLSCSAMNEPEIEIINYLDQLKDDTESEIENSKTNSEDNSKDCDGERFEQMSPVVDHDDSSSCSSEFQQSNPSSPEYSLLGESANNSASSFLDGDGNHPNHSDSSRENTPNNNETLSVIKQRERYYKRLQRLKKELEFQGRPNTDDKSDPDEKVLSPPLPPQERVFNVGDTVWGQRGEIRNWPGKLVVYEGDTIPPETEGQVYVRWFGKFGNSETHNWVAIEDLKTLTEGLEEHHRARKRHRSGKRVNHELDDAINEAMNDLE</sequence>
<dbReference type="Gene3D" id="2.30.30.140">
    <property type="match status" value="1"/>
</dbReference>
<dbReference type="SMART" id="SM00391">
    <property type="entry name" value="MBD"/>
    <property type="match status" value="1"/>
</dbReference>
<feature type="region of interest" description="Disordered" evidence="1">
    <location>
        <begin position="229"/>
        <end position="249"/>
    </location>
</feature>
<feature type="compositionally biased region" description="Polar residues" evidence="1">
    <location>
        <begin position="232"/>
        <end position="249"/>
    </location>
</feature>
<proteinExistence type="predicted"/>
<feature type="region of interest" description="Disordered" evidence="1">
    <location>
        <begin position="992"/>
        <end position="1086"/>
    </location>
</feature>
<feature type="domain" description="MBD" evidence="3">
    <location>
        <begin position="20"/>
        <end position="95"/>
    </location>
</feature>